<feature type="transmembrane region" description="Helical" evidence="1">
    <location>
        <begin position="12"/>
        <end position="37"/>
    </location>
</feature>
<dbReference type="RefSeq" id="WP_144044611.1">
    <property type="nucleotide sequence ID" value="NZ_CP041614.1"/>
</dbReference>
<sequence>MRSLRRSKSSGFTLVEMVMVIIILGVMVLGISSFVILGTRIFVESTSVDQVLSQSRFVMERMTRELRNAVPNSLRVTINPATFQCIEFVPIQASASYLDIPISPGAASETGIVMTPSQGINATHRMLVYPLQPGHIYSATPTGAQSRLLDITSFVPDIAPNTGTVTFDRLVRFSEASPRSRYFLVDNAVSYCFFVNGDIRRYQGYNMFNATQPTPVQMGGDASSALMAENVVINGAWPISYTPGTLANSAVVQLTPQFEVNGQAFQYQHQVQVVNVP</sequence>
<name>A0ABX5WT67_9GAMM</name>
<dbReference type="EMBL" id="CP041614">
    <property type="protein sequence ID" value="QDO82219.1"/>
    <property type="molecule type" value="Genomic_DNA"/>
</dbReference>
<evidence type="ECO:0000256" key="1">
    <source>
        <dbReference type="SAM" id="Phobius"/>
    </source>
</evidence>
<evidence type="ECO:0000313" key="2">
    <source>
        <dbReference type="EMBL" id="QDO82219.1"/>
    </source>
</evidence>
<accession>A0ABX5WT67</accession>
<dbReference type="InterPro" id="IPR012902">
    <property type="entry name" value="N_methyl_site"/>
</dbReference>
<keyword evidence="1" id="KW-1133">Transmembrane helix</keyword>
<keyword evidence="3" id="KW-1185">Reference proteome</keyword>
<proteinExistence type="predicted"/>
<keyword evidence="1" id="KW-0472">Membrane</keyword>
<keyword evidence="1" id="KW-0812">Transmembrane</keyword>
<dbReference type="Proteomes" id="UP000315947">
    <property type="component" value="Chromosome"/>
</dbReference>
<gene>
    <name evidence="2" type="ORF">FM037_01915</name>
</gene>
<organism evidence="2 3">
    <name type="scientific">Shewanella psychropiezotolerans</name>
    <dbReference type="NCBI Taxonomy" id="2593655"/>
    <lineage>
        <taxon>Bacteria</taxon>
        <taxon>Pseudomonadati</taxon>
        <taxon>Pseudomonadota</taxon>
        <taxon>Gammaproteobacteria</taxon>
        <taxon>Alteromonadales</taxon>
        <taxon>Shewanellaceae</taxon>
        <taxon>Shewanella</taxon>
    </lineage>
</organism>
<evidence type="ECO:0000313" key="3">
    <source>
        <dbReference type="Proteomes" id="UP000315947"/>
    </source>
</evidence>
<dbReference type="PROSITE" id="PS00409">
    <property type="entry name" value="PROKAR_NTER_METHYL"/>
    <property type="match status" value="1"/>
</dbReference>
<dbReference type="Pfam" id="PF07963">
    <property type="entry name" value="N_methyl"/>
    <property type="match status" value="1"/>
</dbReference>
<protein>
    <submittedName>
        <fullName evidence="2">Type II secretion system protein</fullName>
    </submittedName>
</protein>
<reference evidence="2 3" key="1">
    <citation type="submission" date="2019-07" db="EMBL/GenBank/DDBJ databases">
        <title>Shewanella sp. YLB-06 whole genomic sequence.</title>
        <authorList>
            <person name="Yu L."/>
        </authorList>
    </citation>
    <scope>NUCLEOTIDE SEQUENCE [LARGE SCALE GENOMIC DNA]</scope>
    <source>
        <strain evidence="2 3">YLB-06</strain>
    </source>
</reference>
<dbReference type="NCBIfam" id="TIGR02532">
    <property type="entry name" value="IV_pilin_GFxxxE"/>
    <property type="match status" value="1"/>
</dbReference>